<name>A0A3Q7GUK7_SOLLC</name>
<keyword evidence="9" id="KW-0408">Iron</keyword>
<dbReference type="PANTHER" id="PTHR10694:SF135">
    <property type="entry name" value="C2H2-TYPE DOMAIN-CONTAINING PROTEIN"/>
    <property type="match status" value="1"/>
</dbReference>
<proteinExistence type="inferred from homology"/>
<evidence type="ECO:0000256" key="10">
    <source>
        <dbReference type="ARBA" id="ARBA00023015"/>
    </source>
</evidence>
<keyword evidence="8" id="KW-0560">Oxidoreductase</keyword>
<dbReference type="GO" id="GO:0006338">
    <property type="term" value="P:chromatin remodeling"/>
    <property type="evidence" value="ECO:0000318"/>
    <property type="project" value="GO_Central"/>
</dbReference>
<dbReference type="InterPro" id="IPR013087">
    <property type="entry name" value="Znf_C2H2_type"/>
</dbReference>
<evidence type="ECO:0000256" key="5">
    <source>
        <dbReference type="ARBA" id="ARBA00022833"/>
    </source>
</evidence>
<dbReference type="GO" id="GO:0000785">
    <property type="term" value="C:chromatin"/>
    <property type="evidence" value="ECO:0000318"/>
    <property type="project" value="GO_Central"/>
</dbReference>
<keyword evidence="12" id="KW-0539">Nucleus</keyword>
<feature type="compositionally biased region" description="Polar residues" evidence="16">
    <location>
        <begin position="892"/>
        <end position="901"/>
    </location>
</feature>
<evidence type="ECO:0000256" key="2">
    <source>
        <dbReference type="ARBA" id="ARBA00022723"/>
    </source>
</evidence>
<dbReference type="GO" id="GO:0071558">
    <property type="term" value="F:histone H3K27me2/H3K27me3 demethylase activity"/>
    <property type="evidence" value="ECO:0007669"/>
    <property type="project" value="UniProtKB-ARBA"/>
</dbReference>
<evidence type="ECO:0000256" key="13">
    <source>
        <dbReference type="ARBA" id="ARBA00050682"/>
    </source>
</evidence>
<dbReference type="GO" id="GO:0010468">
    <property type="term" value="P:regulation of gene expression"/>
    <property type="evidence" value="ECO:0000318"/>
    <property type="project" value="GO_Central"/>
</dbReference>
<evidence type="ECO:0000256" key="6">
    <source>
        <dbReference type="ARBA" id="ARBA00022853"/>
    </source>
</evidence>
<feature type="region of interest" description="Disordered" evidence="16">
    <location>
        <begin position="395"/>
        <end position="424"/>
    </location>
</feature>
<dbReference type="Proteomes" id="UP000004994">
    <property type="component" value="Chromosome 4"/>
</dbReference>
<keyword evidence="19" id="KW-1185">Reference proteome</keyword>
<evidence type="ECO:0000256" key="11">
    <source>
        <dbReference type="ARBA" id="ARBA00023163"/>
    </source>
</evidence>
<keyword evidence="11" id="KW-0804">Transcription</keyword>
<dbReference type="Gramene" id="Solyc04g028560.3.1">
    <property type="protein sequence ID" value="Solyc04g028560.3.1"/>
    <property type="gene ID" value="Solyc04g028560.3"/>
</dbReference>
<protein>
    <recommendedName>
        <fullName evidence="17">C2H2-type domain-containing protein</fullName>
    </recommendedName>
</protein>
<evidence type="ECO:0000256" key="4">
    <source>
        <dbReference type="ARBA" id="ARBA00022771"/>
    </source>
</evidence>
<evidence type="ECO:0000256" key="16">
    <source>
        <dbReference type="SAM" id="MobiDB-lite"/>
    </source>
</evidence>
<evidence type="ECO:0000256" key="14">
    <source>
        <dbReference type="ARBA" id="ARBA00051751"/>
    </source>
</evidence>
<organism evidence="18">
    <name type="scientific">Solanum lycopersicum</name>
    <name type="common">Tomato</name>
    <name type="synonym">Lycopersicon esculentum</name>
    <dbReference type="NCBI Taxonomy" id="4081"/>
    <lineage>
        <taxon>Eukaryota</taxon>
        <taxon>Viridiplantae</taxon>
        <taxon>Streptophyta</taxon>
        <taxon>Embryophyta</taxon>
        <taxon>Tracheophyta</taxon>
        <taxon>Spermatophyta</taxon>
        <taxon>Magnoliopsida</taxon>
        <taxon>eudicotyledons</taxon>
        <taxon>Gunneridae</taxon>
        <taxon>Pentapetalae</taxon>
        <taxon>asterids</taxon>
        <taxon>lamiids</taxon>
        <taxon>Solanales</taxon>
        <taxon>Solanaceae</taxon>
        <taxon>Solanoideae</taxon>
        <taxon>Solaneae</taxon>
        <taxon>Solanum</taxon>
        <taxon>Solanum subgen. Lycopersicon</taxon>
    </lineage>
</organism>
<sequence>MDNGAKLAEMIRREGASSLKNVFESTFQLASEFEIKDLGQLKDLLGMEVARSNEGTMVSQRKYILVLLKETCMSGCHPAKTPIDPNYKIQNKEGNSLDQRLGLFFGEAQDRCIESFVNADWEGFNCGEAANFGTPQWLAVAKEAAVRRAAMNYLPMLSHQQLLYLLTMSFVSSKHRNIFWFLYFYVCDDSVPRSLLPGVRSSRLRDRQKEEREFLVKKAFVEDIEKESDLVTVLLQKSFSDYAMLWDVDMLPSSGKESELHKNVSADASKGNDQSDNNDSQDVLDQMSLNMENYSDFYVDDDVSCEFEIDTGTLPCIACGILGFPFMALVQPSEKSAKHLFPEEFQNKEESGVLKHVESDNHRCMFEDYNRVDRIQRNGVHSLNHDEVPLYAQPSESAVSPHEGQTSQSHHLSHTDNAAPTSKVDLEEECDVSRGLVRPQIFCLEHAIQTEELLHSKGGANVLVICHSDFQKIRGHAAVVAEEIGTAFKYNEIPLANASQGHLSLIDLAIGQEEQNKCAEDWTLKLNINLRHCVKVQRNCPLKKLKHALILGGLFSDTTHSSDSLSLLKWRSRKVRSKRKLNHSTESTLFANVQIAKVVSGSTVDMQNVRKGNITIQYSRKKYKPKDCSSAQISRVFMDPFNVPKEVSLADAKILGSTRRLRDENAGTASLEERFFNSSDGKPRLRYEHEMLLQNKDRNGDLLAPQEQNLLVTPSLMVEFDEAQAELCTTEKFSLKDKTCDTNSNSCHTENKTMAAETSGETDIAHVHTPACTSIYVVQSTAYNENLEENDMTETVIRDKSDHPTEEDFERYHHSGDDKAIMTRSPMPVNSSGSCIDGPSRSCDKKIEDQDSQQFGLGGETSDGETLLKSMEQEIQIHNSVKDIVVCDHVTSSTKHSQSGDDISEQHTKESNNDTTSAVLLWPTGKNGGCELDLLTDYGCSVSGFVRSPCEGLRPRVKKNVRGSRVESKEFLEKKPIGNKVKRSLYSSIIPKDKKEEKGSHRCNLEGCWMSFQTKVELQLHKQNRCPVEGCEKKFTSHKYAVVHQRVHKNDRPLKCPWKGCTMTFKWAWARTEHFRVHTGERPYKCKVEGCGLTFRFVSGYSRHRRKTGHYVDAAN</sequence>
<feature type="compositionally biased region" description="Polar residues" evidence="16">
    <location>
        <begin position="395"/>
        <end position="420"/>
    </location>
</feature>
<reference evidence="18" key="2">
    <citation type="submission" date="2019-01" db="UniProtKB">
        <authorList>
            <consortium name="EnsemblPlants"/>
        </authorList>
    </citation>
    <scope>IDENTIFICATION</scope>
    <source>
        <strain evidence="18">cv. Heinz 1706</strain>
    </source>
</reference>
<dbReference type="STRING" id="4081.A0A3Q7GUK7"/>
<dbReference type="GO" id="GO:0009826">
    <property type="term" value="P:unidimensional cell growth"/>
    <property type="evidence" value="ECO:0007669"/>
    <property type="project" value="UniProtKB-ARBA"/>
</dbReference>
<feature type="region of interest" description="Disordered" evidence="16">
    <location>
        <begin position="800"/>
        <end position="841"/>
    </location>
</feature>
<comment type="similarity">
    <text evidence="1">Belongs to the JHDM3 histone demethylase family.</text>
</comment>
<evidence type="ECO:0000313" key="18">
    <source>
        <dbReference type="EnsemblPlants" id="Solyc04g028560.3.1"/>
    </source>
</evidence>
<feature type="compositionally biased region" description="Low complexity" evidence="16">
    <location>
        <begin position="272"/>
        <end position="281"/>
    </location>
</feature>
<dbReference type="InterPro" id="IPR036236">
    <property type="entry name" value="Znf_C2H2_sf"/>
</dbReference>
<comment type="catalytic activity">
    <reaction evidence="13">
        <text>N(6),N(6)-dimethyl-L-lysyl(27)-[histone H3] + 2-oxoglutarate + O2 = N(6)-methyl-L-lysyl(27)-[histone H3] + formaldehyde + succinate + CO2</text>
        <dbReference type="Rhea" id="RHEA:60232"/>
        <dbReference type="Rhea" id="RHEA-COMP:15539"/>
        <dbReference type="Rhea" id="RHEA-COMP:15544"/>
        <dbReference type="ChEBI" id="CHEBI:15379"/>
        <dbReference type="ChEBI" id="CHEBI:16526"/>
        <dbReference type="ChEBI" id="CHEBI:16810"/>
        <dbReference type="ChEBI" id="CHEBI:16842"/>
        <dbReference type="ChEBI" id="CHEBI:30031"/>
        <dbReference type="ChEBI" id="CHEBI:61929"/>
        <dbReference type="ChEBI" id="CHEBI:61976"/>
    </reaction>
    <physiologicalReaction direction="left-to-right" evidence="13">
        <dbReference type="Rhea" id="RHEA:60233"/>
    </physiologicalReaction>
</comment>
<keyword evidence="5" id="KW-0862">Zinc</keyword>
<keyword evidence="6" id="KW-0156">Chromatin regulator</keyword>
<dbReference type="GO" id="GO:2000028">
    <property type="term" value="P:regulation of photoperiodism, flowering"/>
    <property type="evidence" value="ECO:0007669"/>
    <property type="project" value="UniProtKB-ARBA"/>
</dbReference>
<evidence type="ECO:0000256" key="8">
    <source>
        <dbReference type="ARBA" id="ARBA00023002"/>
    </source>
</evidence>
<feature type="domain" description="C2H2-type" evidence="17">
    <location>
        <begin position="1024"/>
        <end position="1053"/>
    </location>
</feature>
<evidence type="ECO:0000256" key="1">
    <source>
        <dbReference type="ARBA" id="ARBA00009711"/>
    </source>
</evidence>
<dbReference type="GO" id="GO:0005634">
    <property type="term" value="C:nucleus"/>
    <property type="evidence" value="ECO:0000318"/>
    <property type="project" value="GO_Central"/>
</dbReference>
<evidence type="ECO:0000313" key="19">
    <source>
        <dbReference type="Proteomes" id="UP000004994"/>
    </source>
</evidence>
<dbReference type="GO" id="GO:0040029">
    <property type="term" value="P:epigenetic regulation of gene expression"/>
    <property type="evidence" value="ECO:0007669"/>
    <property type="project" value="UniProtKB-ARBA"/>
</dbReference>
<evidence type="ECO:0000256" key="3">
    <source>
        <dbReference type="ARBA" id="ARBA00022737"/>
    </source>
</evidence>
<dbReference type="GO" id="GO:0008270">
    <property type="term" value="F:zinc ion binding"/>
    <property type="evidence" value="ECO:0007669"/>
    <property type="project" value="UniProtKB-KW"/>
</dbReference>
<dbReference type="GO" id="GO:0010628">
    <property type="term" value="P:positive regulation of gene expression"/>
    <property type="evidence" value="ECO:0007669"/>
    <property type="project" value="UniProtKB-ARBA"/>
</dbReference>
<dbReference type="AlphaFoldDB" id="A0A3Q7GUK7"/>
<dbReference type="GO" id="GO:0009741">
    <property type="term" value="P:response to brassinosteroid"/>
    <property type="evidence" value="ECO:0007669"/>
    <property type="project" value="UniProtKB-ARBA"/>
</dbReference>
<reference evidence="18" key="1">
    <citation type="journal article" date="2012" name="Nature">
        <title>The tomato genome sequence provides insights into fleshy fruit evolution.</title>
        <authorList>
            <consortium name="Tomato Genome Consortium"/>
        </authorList>
    </citation>
    <scope>NUCLEOTIDE SEQUENCE [LARGE SCALE GENOMIC DNA]</scope>
    <source>
        <strain evidence="18">cv. Heinz 1706</strain>
    </source>
</reference>
<keyword evidence="10" id="KW-0805">Transcription regulation</keyword>
<keyword evidence="7" id="KW-0223">Dioxygenase</keyword>
<evidence type="ECO:0000256" key="9">
    <source>
        <dbReference type="ARBA" id="ARBA00023004"/>
    </source>
</evidence>
<feature type="region of interest" description="Disordered" evidence="16">
    <location>
        <begin position="259"/>
        <end position="281"/>
    </location>
</feature>
<dbReference type="PROSITE" id="PS00028">
    <property type="entry name" value="ZINC_FINGER_C2H2_1"/>
    <property type="match status" value="3"/>
</dbReference>
<evidence type="ECO:0000259" key="17">
    <source>
        <dbReference type="PROSITE" id="PS50157"/>
    </source>
</evidence>
<dbReference type="Gene3D" id="2.60.120.650">
    <property type="entry name" value="Cupin"/>
    <property type="match status" value="1"/>
</dbReference>
<comment type="catalytic activity">
    <reaction evidence="14">
        <text>N(6),N(6),N(6)-trimethyl-L-lysyl(27)-[histone H3] + 2-oxoglutarate + O2 = N(6),N(6)-dimethyl-L-lysyl(27)-[histone H3] + formaldehyde + succinate + CO2</text>
        <dbReference type="Rhea" id="RHEA:60228"/>
        <dbReference type="Rhea" id="RHEA-COMP:15535"/>
        <dbReference type="Rhea" id="RHEA-COMP:15539"/>
        <dbReference type="ChEBI" id="CHEBI:15379"/>
        <dbReference type="ChEBI" id="CHEBI:16526"/>
        <dbReference type="ChEBI" id="CHEBI:16810"/>
        <dbReference type="ChEBI" id="CHEBI:16842"/>
        <dbReference type="ChEBI" id="CHEBI:30031"/>
        <dbReference type="ChEBI" id="CHEBI:61961"/>
        <dbReference type="ChEBI" id="CHEBI:61976"/>
    </reaction>
    <physiologicalReaction direction="left-to-right" evidence="14">
        <dbReference type="Rhea" id="RHEA:60229"/>
    </physiologicalReaction>
</comment>
<feature type="compositionally biased region" description="Basic and acidic residues" evidence="16">
    <location>
        <begin position="800"/>
        <end position="821"/>
    </location>
</feature>
<feature type="domain" description="C2H2-type" evidence="17">
    <location>
        <begin position="1054"/>
        <end position="1083"/>
    </location>
</feature>
<dbReference type="SMART" id="SM00355">
    <property type="entry name" value="ZnF_C2H2"/>
    <property type="match status" value="4"/>
</dbReference>
<dbReference type="SUPFAM" id="SSF57667">
    <property type="entry name" value="beta-beta-alpha zinc fingers"/>
    <property type="match status" value="2"/>
</dbReference>
<evidence type="ECO:0000256" key="7">
    <source>
        <dbReference type="ARBA" id="ARBA00022964"/>
    </source>
</evidence>
<dbReference type="PaxDb" id="4081-Solyc04g028560.2.1"/>
<dbReference type="OMA" id="ESASCCH"/>
<accession>A0A3Q7GUK7</accession>
<keyword evidence="4 15" id="KW-0863">Zinc-finger</keyword>
<evidence type="ECO:0000256" key="12">
    <source>
        <dbReference type="ARBA" id="ARBA00023242"/>
    </source>
</evidence>
<dbReference type="GO" id="GO:0034647">
    <property type="term" value="F:histone H3K4me/H3K4me2/H3K4me3 demethylase activity"/>
    <property type="evidence" value="ECO:0000318"/>
    <property type="project" value="GO_Central"/>
</dbReference>
<keyword evidence="3" id="KW-0677">Repeat</keyword>
<dbReference type="FunFam" id="3.30.160.60:FF:000747">
    <property type="entry name" value="Probable lysine-specific demethylase ELF6"/>
    <property type="match status" value="1"/>
</dbReference>
<feature type="region of interest" description="Disordered" evidence="16">
    <location>
        <begin position="892"/>
        <end position="914"/>
    </location>
</feature>
<dbReference type="PANTHER" id="PTHR10694">
    <property type="entry name" value="LYSINE-SPECIFIC DEMETHYLASE"/>
    <property type="match status" value="1"/>
</dbReference>
<dbReference type="PROSITE" id="PS50157">
    <property type="entry name" value="ZINC_FINGER_C2H2_2"/>
    <property type="match status" value="3"/>
</dbReference>
<evidence type="ECO:0000256" key="15">
    <source>
        <dbReference type="PROSITE-ProRule" id="PRU00042"/>
    </source>
</evidence>
<dbReference type="Gene3D" id="3.30.160.60">
    <property type="entry name" value="Classic Zinc Finger"/>
    <property type="match status" value="1"/>
</dbReference>
<dbReference type="GO" id="GO:0048580">
    <property type="term" value="P:regulation of post-embryonic development"/>
    <property type="evidence" value="ECO:0007669"/>
    <property type="project" value="UniProtKB-ARBA"/>
</dbReference>
<dbReference type="InParanoid" id="A0A3Q7GUK7"/>
<feature type="domain" description="C2H2-type" evidence="17">
    <location>
        <begin position="1084"/>
        <end position="1115"/>
    </location>
</feature>
<keyword evidence="2" id="KW-0479">Metal-binding</keyword>
<dbReference type="EnsemblPlants" id="Solyc04g028560.3.1">
    <property type="protein sequence ID" value="Solyc04g028560.3.1"/>
    <property type="gene ID" value="Solyc04g028560.3"/>
</dbReference>